<sequence length="269" mass="31135">MAQKLRREIEAQNYQSKKTLSSGAQYQAEYFQTASGMHMKYGGYIYHRMDQTPNYTKWRCINALLEEKRCYVTAKVVNEIVAVLQEHNHDPDKNGLISLELTHRKRKSGNSSKNSISKEVSEDAHGIQVSQFGFAYFYCKHCRKDYPFTGPSSIRAHILSNHHIQNATLSQSVNKTMSDDSNQKSEYKYKESYTKCFTGIQPSSKGDTYFYCACCLLNAPILHQQTVQFHVGTRKHIERLKLYKKMLSLRSNKQEKSVEEDKEETLKSE</sequence>
<feature type="compositionally biased region" description="Low complexity" evidence="1">
    <location>
        <begin position="109"/>
        <end position="118"/>
    </location>
</feature>
<proteinExistence type="predicted"/>
<dbReference type="AlphaFoldDB" id="A0A914E5Y0"/>
<dbReference type="Gene3D" id="2.20.25.240">
    <property type="match status" value="1"/>
</dbReference>
<accession>A0A914E5Y0</accession>
<evidence type="ECO:0000313" key="3">
    <source>
        <dbReference type="WBParaSite" id="ACRNAN_scaffold5582.g7410.t1"/>
    </source>
</evidence>
<dbReference type="WBParaSite" id="ACRNAN_scaffold5582.g7410.t1">
    <property type="protein sequence ID" value="ACRNAN_scaffold5582.g7410.t1"/>
    <property type="gene ID" value="ACRNAN_scaffold5582.g7410"/>
</dbReference>
<feature type="region of interest" description="Disordered" evidence="1">
    <location>
        <begin position="93"/>
        <end position="120"/>
    </location>
</feature>
<protein>
    <submittedName>
        <fullName evidence="3">Uncharacterized protein</fullName>
    </submittedName>
</protein>
<organism evidence="2 3">
    <name type="scientific">Acrobeloides nanus</name>
    <dbReference type="NCBI Taxonomy" id="290746"/>
    <lineage>
        <taxon>Eukaryota</taxon>
        <taxon>Metazoa</taxon>
        <taxon>Ecdysozoa</taxon>
        <taxon>Nematoda</taxon>
        <taxon>Chromadorea</taxon>
        <taxon>Rhabditida</taxon>
        <taxon>Tylenchina</taxon>
        <taxon>Cephalobomorpha</taxon>
        <taxon>Cephaloboidea</taxon>
        <taxon>Cephalobidae</taxon>
        <taxon>Acrobeloides</taxon>
    </lineage>
</organism>
<evidence type="ECO:0000313" key="2">
    <source>
        <dbReference type="Proteomes" id="UP000887540"/>
    </source>
</evidence>
<reference evidence="3" key="1">
    <citation type="submission" date="2022-11" db="UniProtKB">
        <authorList>
            <consortium name="WormBaseParasite"/>
        </authorList>
    </citation>
    <scope>IDENTIFICATION</scope>
</reference>
<dbReference type="Proteomes" id="UP000887540">
    <property type="component" value="Unplaced"/>
</dbReference>
<name>A0A914E5Y0_9BILA</name>
<keyword evidence="2" id="KW-1185">Reference proteome</keyword>
<evidence type="ECO:0000256" key="1">
    <source>
        <dbReference type="SAM" id="MobiDB-lite"/>
    </source>
</evidence>